<evidence type="ECO:0000256" key="3">
    <source>
        <dbReference type="ARBA" id="ARBA00022630"/>
    </source>
</evidence>
<gene>
    <name evidence="8" type="ORF">AX774_g1396</name>
</gene>
<evidence type="ECO:0000313" key="9">
    <source>
        <dbReference type="Proteomes" id="UP000188320"/>
    </source>
</evidence>
<keyword evidence="3" id="KW-0285">Flavoprotein</keyword>
<organism evidence="8 9">
    <name type="scientific">Zancudomyces culisetae</name>
    <name type="common">Gut fungus</name>
    <name type="synonym">Smittium culisetae</name>
    <dbReference type="NCBI Taxonomy" id="1213189"/>
    <lineage>
        <taxon>Eukaryota</taxon>
        <taxon>Fungi</taxon>
        <taxon>Fungi incertae sedis</taxon>
        <taxon>Zoopagomycota</taxon>
        <taxon>Kickxellomycotina</taxon>
        <taxon>Harpellomycetes</taxon>
        <taxon>Harpellales</taxon>
        <taxon>Legeriomycetaceae</taxon>
        <taxon>Zancudomyces</taxon>
    </lineage>
</organism>
<dbReference type="Pfam" id="PF22924">
    <property type="entry name" value="ACOX_C_alpha1"/>
    <property type="match status" value="1"/>
</dbReference>
<comment type="similarity">
    <text evidence="2">Belongs to the acyl-CoA oxidase family.</text>
</comment>
<dbReference type="InterPro" id="IPR046373">
    <property type="entry name" value="Acyl-CoA_Oxase/DH_mid-dom_sf"/>
</dbReference>
<dbReference type="Proteomes" id="UP000188320">
    <property type="component" value="Unassembled WGS sequence"/>
</dbReference>
<dbReference type="GO" id="GO:0005777">
    <property type="term" value="C:peroxisome"/>
    <property type="evidence" value="ECO:0007669"/>
    <property type="project" value="InterPro"/>
</dbReference>
<reference evidence="9" key="1">
    <citation type="submission" date="2017-01" db="EMBL/GenBank/DDBJ databases">
        <authorList>
            <person name="Wang Y."/>
            <person name="White M."/>
            <person name="Kvist S."/>
            <person name="Moncalvo J.-M."/>
        </authorList>
    </citation>
    <scope>NUCLEOTIDE SEQUENCE [LARGE SCALE GENOMIC DNA]</scope>
    <source>
        <strain evidence="9">COL-18-3</strain>
    </source>
</reference>
<dbReference type="InterPro" id="IPR055060">
    <property type="entry name" value="ACOX_C_alpha1"/>
</dbReference>
<evidence type="ECO:0000256" key="2">
    <source>
        <dbReference type="ARBA" id="ARBA00006288"/>
    </source>
</evidence>
<proteinExistence type="inferred from homology"/>
<dbReference type="GO" id="GO:0003997">
    <property type="term" value="F:acyl-CoA oxidase activity"/>
    <property type="evidence" value="ECO:0007669"/>
    <property type="project" value="InterPro"/>
</dbReference>
<comment type="cofactor">
    <cofactor evidence="1">
        <name>FAD</name>
        <dbReference type="ChEBI" id="CHEBI:57692"/>
    </cofactor>
</comment>
<dbReference type="EMBL" id="LSSK01000113">
    <property type="protein sequence ID" value="OMH85070.1"/>
    <property type="molecule type" value="Genomic_DNA"/>
</dbReference>
<sequence>MFFQPRECNTNQSAAECQNLNQLLEPDSREYRQKVRQFISRNYNSLFAPHKELPPPLERRMALHGYQALGNSEYFSFKNYDVNPQNMVAANEILGFTNGLTNAGLIPHYNAFGGALYKLGTSFHQNQFSNLKNSELFGWHPYYPAGFDPECNEFEVAAVYDNRTQRFLLNSPVNSRHAWFTNSYANSNWAIVYARLVVDGVERGLHGFLVKLRDENSQLYPEITFTPYNQNAQANDFSIGSFEFNNLSVPREYLLNRYSNIDNQGRFISALPNVSDRYSAIHEQILLGRLSVSSASISAAKTAICMAVTAPWVQPSSQEFQKELERIGFVQNRYKIVPLIARTIALNLGLNHAKECWSNEGSQSKNTAVLSGVMKSLITWHAQETALVCKENCGAYGNHNWYRWSSVLETGHAGVTAEGNNVALQQHVTKALLDGFENNTFKLPQYLNGTQPTNNNVKNTSIETLYDVMVFRFVSRVNKLGAIINQDQSQFHNVGELWLHGDAGLVQRCSRAYGEYICANELRRAMQNQSGELRKVIHCVFRTFVLDCIQNDMSYLLINGVYSNDNGSQCYDALNCAVNDLAQYTHTIIDSFDIPREIIANPPSFNWNLLGRHNAKLCLQEQNLAKY</sequence>
<keyword evidence="5" id="KW-0560">Oxidoreductase</keyword>
<dbReference type="PANTHER" id="PTHR10909">
    <property type="entry name" value="ELECTRON TRANSPORT OXIDOREDUCTASE"/>
    <property type="match status" value="1"/>
</dbReference>
<dbReference type="InterPro" id="IPR036250">
    <property type="entry name" value="AcylCo_DH-like_C"/>
</dbReference>
<dbReference type="Gene3D" id="2.40.110.10">
    <property type="entry name" value="Butyryl-CoA Dehydrogenase, subunit A, domain 2"/>
    <property type="match status" value="1"/>
</dbReference>
<dbReference type="GO" id="GO:0005504">
    <property type="term" value="F:fatty acid binding"/>
    <property type="evidence" value="ECO:0007669"/>
    <property type="project" value="TreeGrafter"/>
</dbReference>
<dbReference type="AlphaFoldDB" id="A0A1R1PVT2"/>
<dbReference type="OrthoDB" id="538336at2759"/>
<name>A0A1R1PVT2_ZANCU</name>
<dbReference type="PANTHER" id="PTHR10909:SF382">
    <property type="entry name" value="ACYL-COENZYME A OXIDASE"/>
    <property type="match status" value="1"/>
</dbReference>
<evidence type="ECO:0000256" key="4">
    <source>
        <dbReference type="ARBA" id="ARBA00022827"/>
    </source>
</evidence>
<keyword evidence="9" id="KW-1185">Reference proteome</keyword>
<dbReference type="InterPro" id="IPR002655">
    <property type="entry name" value="Acyl-CoA_oxidase_C"/>
</dbReference>
<dbReference type="InterPro" id="IPR009100">
    <property type="entry name" value="AcylCoA_DH/oxidase_NM_dom_sf"/>
</dbReference>
<dbReference type="SUPFAM" id="SSF47203">
    <property type="entry name" value="Acyl-CoA dehydrogenase C-terminal domain-like"/>
    <property type="match status" value="2"/>
</dbReference>
<evidence type="ECO:0000313" key="8">
    <source>
        <dbReference type="EMBL" id="OMH85070.1"/>
    </source>
</evidence>
<dbReference type="GO" id="GO:0055088">
    <property type="term" value="P:lipid homeostasis"/>
    <property type="evidence" value="ECO:0007669"/>
    <property type="project" value="TreeGrafter"/>
</dbReference>
<comment type="caution">
    <text evidence="8">The sequence shown here is derived from an EMBL/GenBank/DDBJ whole genome shotgun (WGS) entry which is preliminary data.</text>
</comment>
<keyword evidence="4" id="KW-0274">FAD</keyword>
<feature type="domain" description="Acyl-CoA oxidase C-alpha1" evidence="7">
    <location>
        <begin position="286"/>
        <end position="433"/>
    </location>
</feature>
<protein>
    <submittedName>
        <fullName evidence="8">Acyl-coenzyme A oxidase 3, peroxisomal</fullName>
    </submittedName>
</protein>
<dbReference type="GO" id="GO:0071949">
    <property type="term" value="F:FAD binding"/>
    <property type="evidence" value="ECO:0007669"/>
    <property type="project" value="InterPro"/>
</dbReference>
<feature type="domain" description="Acyl-CoA oxidase C-terminal" evidence="6">
    <location>
        <begin position="462"/>
        <end position="599"/>
    </location>
</feature>
<evidence type="ECO:0000256" key="5">
    <source>
        <dbReference type="ARBA" id="ARBA00023002"/>
    </source>
</evidence>
<evidence type="ECO:0000259" key="6">
    <source>
        <dbReference type="Pfam" id="PF01756"/>
    </source>
</evidence>
<accession>A0A1R1PVT2</accession>
<dbReference type="Gene3D" id="1.20.140.10">
    <property type="entry name" value="Butyryl-CoA Dehydrogenase, subunit A, domain 3"/>
    <property type="match status" value="2"/>
</dbReference>
<evidence type="ECO:0000259" key="7">
    <source>
        <dbReference type="Pfam" id="PF22924"/>
    </source>
</evidence>
<dbReference type="Pfam" id="PF01756">
    <property type="entry name" value="ACOX"/>
    <property type="match status" value="1"/>
</dbReference>
<evidence type="ECO:0000256" key="1">
    <source>
        <dbReference type="ARBA" id="ARBA00001974"/>
    </source>
</evidence>
<dbReference type="GO" id="GO:0033540">
    <property type="term" value="P:fatty acid beta-oxidation using acyl-CoA oxidase"/>
    <property type="evidence" value="ECO:0007669"/>
    <property type="project" value="TreeGrafter"/>
</dbReference>
<dbReference type="InterPro" id="IPR012258">
    <property type="entry name" value="Acyl-CoA_oxidase"/>
</dbReference>
<dbReference type="SUPFAM" id="SSF56645">
    <property type="entry name" value="Acyl-CoA dehydrogenase NM domain-like"/>
    <property type="match status" value="1"/>
</dbReference>